<keyword evidence="5" id="KW-0812">Transmembrane</keyword>
<dbReference type="InterPro" id="IPR050768">
    <property type="entry name" value="UPF0353/GerABKA_families"/>
</dbReference>
<gene>
    <name evidence="6" type="ORF">BABA_17727</name>
</gene>
<dbReference type="Proteomes" id="UP000006316">
    <property type="component" value="Unassembled WGS sequence"/>
</dbReference>
<feature type="transmembrane region" description="Helical" evidence="5">
    <location>
        <begin position="284"/>
        <end position="308"/>
    </location>
</feature>
<comment type="subcellular location">
    <subcellularLocation>
        <location evidence="4">Cell membrane</location>
    </subcellularLocation>
    <subcellularLocation>
        <location evidence="1">Membrane</location>
        <topology evidence="1">Multi-pass membrane protein</topology>
    </subcellularLocation>
</comment>
<dbReference type="AlphaFoldDB" id="K6D0N3"/>
<comment type="caution">
    <text evidence="6">The sequence shown here is derived from an EMBL/GenBank/DDBJ whole genome shotgun (WGS) entry which is preliminary data.</text>
</comment>
<keyword evidence="7" id="KW-1185">Reference proteome</keyword>
<dbReference type="InterPro" id="IPR004995">
    <property type="entry name" value="Spore_Ger"/>
</dbReference>
<evidence type="ECO:0000256" key="1">
    <source>
        <dbReference type="ARBA" id="ARBA00004141"/>
    </source>
</evidence>
<dbReference type="PATRIC" id="fig|1117379.3.peg.3671"/>
<sequence>MKRWFSRKKGQGDLEGKEWEQILAKSKDFKTTFYTHPKTNVSFCLRFLNTLVDEKSVQQFLSSILEGDFHTINDLKKIVPFEDVQICEDTSVIEERLCNGYALLTIDTEEYQFGLIAAKKELIRAVEPPEIEVSVIGPKEAFIESIDANLNLIRRRLPVKELVVEEYTIGSLSKTKIAVLHMEGITNQQNLNTVRQRLQDVEFDAITDSSYIMQIISDNSNSPFPQLLDTERPDRVAAVLAEGKIAICVDGSPHILITPATIINFFSAFEDYYLNWITASFFRLLRVFAVAFSILVTPLYVAVLTYHYEIIPHDLLGTLISSRRIVPLPPVLEAVFLELTIELLREAGARLPTKVGQTIGIVGGIVIGTASVEAGLTSNVLLILIALAALASFTTPVYRMGNTIRLLRFPFLFFAHLWGLVGIVFCFCILITHLIRLTSLGSPFLAPFYPPRMVDMKDSLIRLPFEDRAMRPQFLRTKHPFRFSKKKANMKKDIEE</sequence>
<dbReference type="eggNOG" id="COG0619">
    <property type="taxonomic scope" value="Bacteria"/>
</dbReference>
<dbReference type="GO" id="GO:0009847">
    <property type="term" value="P:spore germination"/>
    <property type="evidence" value="ECO:0007669"/>
    <property type="project" value="UniProtKB-UniRule"/>
</dbReference>
<dbReference type="PIRSF" id="PIRSF005690">
    <property type="entry name" value="GerBA"/>
    <property type="match status" value="1"/>
</dbReference>
<evidence type="ECO:0000256" key="3">
    <source>
        <dbReference type="ARBA" id="ARBA00023136"/>
    </source>
</evidence>
<evidence type="ECO:0000256" key="4">
    <source>
        <dbReference type="PIRNR" id="PIRNR005690"/>
    </source>
</evidence>
<keyword evidence="3 4" id="KW-0472">Membrane</keyword>
<evidence type="ECO:0000313" key="7">
    <source>
        <dbReference type="Proteomes" id="UP000006316"/>
    </source>
</evidence>
<dbReference type="RefSeq" id="WP_007086539.1">
    <property type="nucleotide sequence ID" value="NZ_AJLS01000123.1"/>
</dbReference>
<dbReference type="Pfam" id="PF03323">
    <property type="entry name" value="GerA"/>
    <property type="match status" value="1"/>
</dbReference>
<feature type="transmembrane region" description="Helical" evidence="5">
    <location>
        <begin position="380"/>
        <end position="399"/>
    </location>
</feature>
<name>K6D0N3_9BACI</name>
<keyword evidence="5" id="KW-1133">Transmembrane helix</keyword>
<organism evidence="6 7">
    <name type="scientific">Neobacillus bataviensis LMG 21833</name>
    <dbReference type="NCBI Taxonomy" id="1117379"/>
    <lineage>
        <taxon>Bacteria</taxon>
        <taxon>Bacillati</taxon>
        <taxon>Bacillota</taxon>
        <taxon>Bacilli</taxon>
        <taxon>Bacillales</taxon>
        <taxon>Bacillaceae</taxon>
        <taxon>Neobacillus</taxon>
    </lineage>
</organism>
<dbReference type="EMBL" id="AJLS01000123">
    <property type="protein sequence ID" value="EKN66007.1"/>
    <property type="molecule type" value="Genomic_DNA"/>
</dbReference>
<proteinExistence type="inferred from homology"/>
<feature type="transmembrane region" description="Helical" evidence="5">
    <location>
        <begin position="411"/>
        <end position="435"/>
    </location>
</feature>
<evidence type="ECO:0000313" key="6">
    <source>
        <dbReference type="EMBL" id="EKN66007.1"/>
    </source>
</evidence>
<dbReference type="PANTHER" id="PTHR22550">
    <property type="entry name" value="SPORE GERMINATION PROTEIN"/>
    <property type="match status" value="1"/>
</dbReference>
<accession>K6D0N3</accession>
<reference evidence="6 7" key="1">
    <citation type="journal article" date="2012" name="Front. Microbiol.">
        <title>Redundancy and modularity in membrane-associated dissimilatory nitrate reduction in Bacillus.</title>
        <authorList>
            <person name="Heylen K."/>
            <person name="Keltjens J."/>
        </authorList>
    </citation>
    <scope>NUCLEOTIDE SEQUENCE [LARGE SCALE GENOMIC DNA]</scope>
    <source>
        <strain evidence="7">LMG 21833T</strain>
    </source>
</reference>
<evidence type="ECO:0000256" key="5">
    <source>
        <dbReference type="SAM" id="Phobius"/>
    </source>
</evidence>
<dbReference type="PANTHER" id="PTHR22550:SF5">
    <property type="entry name" value="LEUCINE ZIPPER PROTEIN 4"/>
    <property type="match status" value="1"/>
</dbReference>
<evidence type="ECO:0000256" key="2">
    <source>
        <dbReference type="ARBA" id="ARBA00005278"/>
    </source>
</evidence>
<comment type="similarity">
    <text evidence="2 4">Belongs to the GerABKA family.</text>
</comment>
<dbReference type="STRING" id="1117379.BABA_17727"/>
<dbReference type="OrthoDB" id="9772630at2"/>
<protein>
    <submittedName>
        <fullName evidence="6">Spore germination protein</fullName>
    </submittedName>
</protein>
<dbReference type="GO" id="GO:0005886">
    <property type="term" value="C:plasma membrane"/>
    <property type="evidence" value="ECO:0007669"/>
    <property type="project" value="UniProtKB-SubCell"/>
</dbReference>